<dbReference type="Proteomes" id="UP001597338">
    <property type="component" value="Unassembled WGS sequence"/>
</dbReference>
<name>A0ABW4V587_9MICO</name>
<comment type="caution">
    <text evidence="3">The sequence shown here is derived from an EMBL/GenBank/DDBJ whole genome shotgun (WGS) entry which is preliminary data.</text>
</comment>
<feature type="region of interest" description="Disordered" evidence="1">
    <location>
        <begin position="1"/>
        <end position="20"/>
    </location>
</feature>
<evidence type="ECO:0000313" key="3">
    <source>
        <dbReference type="EMBL" id="MFD2024602.1"/>
    </source>
</evidence>
<accession>A0ABW4V587</accession>
<reference evidence="4" key="1">
    <citation type="journal article" date="2019" name="Int. J. Syst. Evol. Microbiol.">
        <title>The Global Catalogue of Microorganisms (GCM) 10K type strain sequencing project: providing services to taxonomists for standard genome sequencing and annotation.</title>
        <authorList>
            <consortium name="The Broad Institute Genomics Platform"/>
            <consortium name="The Broad Institute Genome Sequencing Center for Infectious Disease"/>
            <person name="Wu L."/>
            <person name="Ma J."/>
        </authorList>
    </citation>
    <scope>NUCLEOTIDE SEQUENCE [LARGE SCALE GENOMIC DNA]</scope>
    <source>
        <strain evidence="4">CCM 7043</strain>
    </source>
</reference>
<feature type="transmembrane region" description="Helical" evidence="2">
    <location>
        <begin position="63"/>
        <end position="81"/>
    </location>
</feature>
<evidence type="ECO:0000256" key="2">
    <source>
        <dbReference type="SAM" id="Phobius"/>
    </source>
</evidence>
<gene>
    <name evidence="3" type="ORF">ACFSL2_03675</name>
</gene>
<feature type="transmembrane region" description="Helical" evidence="2">
    <location>
        <begin position="88"/>
        <end position="108"/>
    </location>
</feature>
<feature type="compositionally biased region" description="Polar residues" evidence="1">
    <location>
        <begin position="1"/>
        <end position="18"/>
    </location>
</feature>
<keyword evidence="2" id="KW-1133">Transmembrane helix</keyword>
<keyword evidence="2" id="KW-0472">Membrane</keyword>
<organism evidence="3 4">
    <name type="scientific">Promicromonospora aerolata</name>
    <dbReference type="NCBI Taxonomy" id="195749"/>
    <lineage>
        <taxon>Bacteria</taxon>
        <taxon>Bacillati</taxon>
        <taxon>Actinomycetota</taxon>
        <taxon>Actinomycetes</taxon>
        <taxon>Micrococcales</taxon>
        <taxon>Promicromonosporaceae</taxon>
        <taxon>Promicromonospora</taxon>
    </lineage>
</organism>
<dbReference type="RefSeq" id="WP_377196540.1">
    <property type="nucleotide sequence ID" value="NZ_JBHUHF010000001.1"/>
</dbReference>
<sequence>MTQTMYDTGPSSTPTTGQDRAAHRRKLAAAGFALAVLAGIAEGVLSVAAVGAQGIDGGLIMQMAVRGVIFAAALTCAWFLAQGRRWAWWALLVGLGMLGMASMVVPMAAELAGGAGLADALGGDMSAALPAVRVVHIAFVLVGVVAMLRPDVRASLSARR</sequence>
<feature type="transmembrane region" description="Helical" evidence="2">
    <location>
        <begin position="27"/>
        <end position="51"/>
    </location>
</feature>
<feature type="transmembrane region" description="Helical" evidence="2">
    <location>
        <begin position="128"/>
        <end position="148"/>
    </location>
</feature>
<proteinExistence type="predicted"/>
<evidence type="ECO:0000256" key="1">
    <source>
        <dbReference type="SAM" id="MobiDB-lite"/>
    </source>
</evidence>
<protein>
    <submittedName>
        <fullName evidence="3">Uncharacterized protein</fullName>
    </submittedName>
</protein>
<dbReference type="EMBL" id="JBHUHF010000001">
    <property type="protein sequence ID" value="MFD2024602.1"/>
    <property type="molecule type" value="Genomic_DNA"/>
</dbReference>
<keyword evidence="4" id="KW-1185">Reference proteome</keyword>
<evidence type="ECO:0000313" key="4">
    <source>
        <dbReference type="Proteomes" id="UP001597338"/>
    </source>
</evidence>
<keyword evidence="2" id="KW-0812">Transmembrane</keyword>